<keyword evidence="2" id="KW-0963">Cytoplasm</keyword>
<evidence type="ECO:0000256" key="2">
    <source>
        <dbReference type="ARBA" id="ARBA00022490"/>
    </source>
</evidence>
<dbReference type="Ensembl" id="ENSACOT00000011741.1">
    <property type="protein sequence ID" value="ENSACOP00000011337.1"/>
    <property type="gene ID" value="ENSACOG00000007885.1"/>
</dbReference>
<dbReference type="SUPFAM" id="SSF116907">
    <property type="entry name" value="Hook domain"/>
    <property type="match status" value="1"/>
</dbReference>
<dbReference type="Proteomes" id="UP000694522">
    <property type="component" value="Unplaced"/>
</dbReference>
<dbReference type="PROSITE" id="PS50021">
    <property type="entry name" value="CH"/>
    <property type="match status" value="1"/>
</dbReference>
<protein>
    <recommendedName>
        <fullName evidence="4">Calponin-homology (CH) domain-containing protein</fullName>
    </recommendedName>
</protein>
<reference evidence="5" key="1">
    <citation type="submission" date="2025-08" db="UniProtKB">
        <authorList>
            <consortium name="Ensembl"/>
        </authorList>
    </citation>
    <scope>IDENTIFICATION</scope>
</reference>
<proteinExistence type="predicted"/>
<evidence type="ECO:0000313" key="5">
    <source>
        <dbReference type="Ensembl" id="ENSACOP00000011337.1"/>
    </source>
</evidence>
<reference evidence="5" key="2">
    <citation type="submission" date="2025-09" db="UniProtKB">
        <authorList>
            <consortium name="Ensembl"/>
        </authorList>
    </citation>
    <scope>IDENTIFICATION</scope>
</reference>
<evidence type="ECO:0000313" key="6">
    <source>
        <dbReference type="Proteomes" id="UP000694522"/>
    </source>
</evidence>
<dbReference type="InterPro" id="IPR001715">
    <property type="entry name" value="CH_dom"/>
</dbReference>
<keyword evidence="6" id="KW-1185">Reference proteome</keyword>
<dbReference type="InterPro" id="IPR036872">
    <property type="entry name" value="CH_dom_sf"/>
</dbReference>
<keyword evidence="3" id="KW-0175">Coiled coil</keyword>
<dbReference type="GO" id="GO:0005737">
    <property type="term" value="C:cytoplasm"/>
    <property type="evidence" value="ECO:0007669"/>
    <property type="project" value="UniProtKB-SubCell"/>
</dbReference>
<accession>A0A8B9FQB8</accession>
<name>A0A8B9FQB8_9PSIT</name>
<evidence type="ECO:0000256" key="3">
    <source>
        <dbReference type="ARBA" id="ARBA00023054"/>
    </source>
</evidence>
<dbReference type="Pfam" id="PF19047">
    <property type="entry name" value="HOOK_N"/>
    <property type="match status" value="1"/>
</dbReference>
<dbReference type="InterPro" id="IPR043936">
    <property type="entry name" value="HOOK_N"/>
</dbReference>
<dbReference type="GO" id="GO:0030705">
    <property type="term" value="P:cytoskeleton-dependent intracellular transport"/>
    <property type="evidence" value="ECO:0007669"/>
    <property type="project" value="InterPro"/>
</dbReference>
<evidence type="ECO:0000256" key="1">
    <source>
        <dbReference type="ARBA" id="ARBA00004496"/>
    </source>
</evidence>
<dbReference type="GO" id="GO:0008017">
    <property type="term" value="F:microtubule binding"/>
    <property type="evidence" value="ECO:0007669"/>
    <property type="project" value="TreeGrafter"/>
</dbReference>
<dbReference type="Gene3D" id="1.10.418.10">
    <property type="entry name" value="Calponin-like domain"/>
    <property type="match status" value="1"/>
</dbReference>
<dbReference type="PANTHER" id="PTHR18947:SF30">
    <property type="entry name" value="GIRDIN"/>
    <property type="match status" value="1"/>
</dbReference>
<feature type="domain" description="Calponin-homology (CH)" evidence="4">
    <location>
        <begin position="12"/>
        <end position="128"/>
    </location>
</feature>
<evidence type="ECO:0000259" key="4">
    <source>
        <dbReference type="PROSITE" id="PS50021"/>
    </source>
</evidence>
<comment type="subcellular location">
    <subcellularLocation>
        <location evidence="1">Cytoplasm</location>
    </subcellularLocation>
</comment>
<dbReference type="PANTHER" id="PTHR18947">
    <property type="entry name" value="HOOK PROTEINS"/>
    <property type="match status" value="1"/>
</dbReference>
<dbReference type="GO" id="GO:0005813">
    <property type="term" value="C:centrosome"/>
    <property type="evidence" value="ECO:0007669"/>
    <property type="project" value="TreeGrafter"/>
</dbReference>
<organism evidence="5 6">
    <name type="scientific">Amazona collaria</name>
    <name type="common">yellow-billed parrot</name>
    <dbReference type="NCBI Taxonomy" id="241587"/>
    <lineage>
        <taxon>Eukaryota</taxon>
        <taxon>Metazoa</taxon>
        <taxon>Chordata</taxon>
        <taxon>Craniata</taxon>
        <taxon>Vertebrata</taxon>
        <taxon>Euteleostomi</taxon>
        <taxon>Archelosauria</taxon>
        <taxon>Archosauria</taxon>
        <taxon>Dinosauria</taxon>
        <taxon>Saurischia</taxon>
        <taxon>Theropoda</taxon>
        <taxon>Coelurosauria</taxon>
        <taxon>Aves</taxon>
        <taxon>Neognathae</taxon>
        <taxon>Neoaves</taxon>
        <taxon>Telluraves</taxon>
        <taxon>Australaves</taxon>
        <taxon>Psittaciformes</taxon>
        <taxon>Psittacidae</taxon>
        <taxon>Amazona</taxon>
    </lineage>
</organism>
<dbReference type="GO" id="GO:0031122">
    <property type="term" value="P:cytoplasmic microtubule organization"/>
    <property type="evidence" value="ECO:0007669"/>
    <property type="project" value="TreeGrafter"/>
</dbReference>
<dbReference type="AlphaFoldDB" id="A0A8B9FQB8"/>
<dbReference type="GO" id="GO:0051959">
    <property type="term" value="F:dynein light intermediate chain binding"/>
    <property type="evidence" value="ECO:0007669"/>
    <property type="project" value="TreeGrafter"/>
</dbReference>
<sequence>MENEIFTPLLEQFMSSPLVTWVKTFGPLAGGNGTNLEEYVALVDGVFLNEVMLQINPKSANQRINKKVNNDASLRIQNLSILVKQIKTYYQENLQQLIMMSLPNVLIIGKNPFSGKFGFNSDENSRLLCHFTGNRIHVGLSLSVEGCVNTYSK</sequence>